<feature type="domain" description="FAD/NAD(P)-binding" evidence="8">
    <location>
        <begin position="5"/>
        <end position="314"/>
    </location>
</feature>
<dbReference type="InterPro" id="IPR036188">
    <property type="entry name" value="FAD/NAD-bd_sf"/>
</dbReference>
<dbReference type="AlphaFoldDB" id="A0A238W3I4"/>
<keyword evidence="10" id="KW-1185">Reference proteome</keyword>
<dbReference type="RefSeq" id="WP_089369974.1">
    <property type="nucleotide sequence ID" value="NZ_BMEP01000002.1"/>
</dbReference>
<feature type="binding site" evidence="5">
    <location>
        <position position="302"/>
    </location>
    <ligand>
        <name>FAD</name>
        <dbReference type="ChEBI" id="CHEBI:57692"/>
    </ligand>
</feature>
<organism evidence="9 10">
    <name type="scientific">Dokdonia pacifica</name>
    <dbReference type="NCBI Taxonomy" id="1627892"/>
    <lineage>
        <taxon>Bacteria</taxon>
        <taxon>Pseudomonadati</taxon>
        <taxon>Bacteroidota</taxon>
        <taxon>Flavobacteriia</taxon>
        <taxon>Flavobacteriales</taxon>
        <taxon>Flavobacteriaceae</taxon>
        <taxon>Dokdonia</taxon>
    </lineage>
</organism>
<dbReference type="PANTHER" id="PTHR43014:SF2">
    <property type="entry name" value="MERCURIC REDUCTASE"/>
    <property type="match status" value="1"/>
</dbReference>
<dbReference type="InterPro" id="IPR023753">
    <property type="entry name" value="FAD/NAD-binding_dom"/>
</dbReference>
<dbReference type="GO" id="GO:0050660">
    <property type="term" value="F:flavin adenine dinucleotide binding"/>
    <property type="evidence" value="ECO:0007669"/>
    <property type="project" value="TreeGrafter"/>
</dbReference>
<dbReference type="Pfam" id="PF07992">
    <property type="entry name" value="Pyr_redox_2"/>
    <property type="match status" value="1"/>
</dbReference>
<dbReference type="Gene3D" id="3.50.50.60">
    <property type="entry name" value="FAD/NAD(P)-binding domain"/>
    <property type="match status" value="2"/>
</dbReference>
<dbReference type="SUPFAM" id="SSF55424">
    <property type="entry name" value="FAD/NAD-linked reductases, dimerisation (C-terminal) domain"/>
    <property type="match status" value="1"/>
</dbReference>
<keyword evidence="2" id="KW-0285">Flavoprotein</keyword>
<dbReference type="InterPro" id="IPR004099">
    <property type="entry name" value="Pyr_nucl-diS_OxRdtase_dimer"/>
</dbReference>
<evidence type="ECO:0000259" key="8">
    <source>
        <dbReference type="Pfam" id="PF07992"/>
    </source>
</evidence>
<dbReference type="PRINTS" id="PR00411">
    <property type="entry name" value="PNDRDTASEI"/>
</dbReference>
<evidence type="ECO:0000256" key="4">
    <source>
        <dbReference type="PIRSR" id="PIRSR000350-2"/>
    </source>
</evidence>
<dbReference type="InterPro" id="IPR001100">
    <property type="entry name" value="Pyr_nuc-diS_OxRdtase"/>
</dbReference>
<feature type="binding site" evidence="5">
    <location>
        <position position="197"/>
    </location>
    <ligand>
        <name>NAD(+)</name>
        <dbReference type="ChEBI" id="CHEBI:57540"/>
    </ligand>
</feature>
<dbReference type="InterPro" id="IPR016156">
    <property type="entry name" value="FAD/NAD-linked_Rdtase_dimer_sf"/>
</dbReference>
<feature type="disulfide bond" description="Redox-active" evidence="6">
    <location>
        <begin position="41"/>
        <end position="46"/>
    </location>
</feature>
<dbReference type="PIRSF" id="PIRSF000350">
    <property type="entry name" value="Mercury_reductase_MerA"/>
    <property type="match status" value="1"/>
</dbReference>
<feature type="binding site" evidence="5">
    <location>
        <position position="50"/>
    </location>
    <ligand>
        <name>FAD</name>
        <dbReference type="ChEBI" id="CHEBI:57692"/>
    </ligand>
</feature>
<comment type="similarity">
    <text evidence="1">Belongs to the class-I pyridine nucleotide-disulfide oxidoreductase family.</text>
</comment>
<proteinExistence type="inferred from homology"/>
<evidence type="ECO:0000256" key="2">
    <source>
        <dbReference type="ARBA" id="ARBA00022630"/>
    </source>
</evidence>
<dbReference type="PRINTS" id="PR00368">
    <property type="entry name" value="FADPNR"/>
</dbReference>
<name>A0A238W3I4_9FLAO</name>
<evidence type="ECO:0000256" key="5">
    <source>
        <dbReference type="PIRSR" id="PIRSR000350-3"/>
    </source>
</evidence>
<feature type="domain" description="Pyridine nucleotide-disulphide oxidoreductase dimerisation" evidence="7">
    <location>
        <begin position="341"/>
        <end position="444"/>
    </location>
</feature>
<dbReference type="PANTHER" id="PTHR43014">
    <property type="entry name" value="MERCURIC REDUCTASE"/>
    <property type="match status" value="1"/>
</dbReference>
<dbReference type="Pfam" id="PF02852">
    <property type="entry name" value="Pyr_redox_dim"/>
    <property type="match status" value="1"/>
</dbReference>
<dbReference type="Proteomes" id="UP000198379">
    <property type="component" value="Unassembled WGS sequence"/>
</dbReference>
<comment type="cofactor">
    <cofactor evidence="5">
        <name>FAD</name>
        <dbReference type="ChEBI" id="CHEBI:57692"/>
    </cofactor>
    <text evidence="5">Binds 1 FAD per subunit.</text>
</comment>
<evidence type="ECO:0000256" key="1">
    <source>
        <dbReference type="ARBA" id="ARBA00007532"/>
    </source>
</evidence>
<dbReference type="SUPFAM" id="SSF51905">
    <property type="entry name" value="FAD/NAD(P)-binding domain"/>
    <property type="match status" value="1"/>
</dbReference>
<dbReference type="OrthoDB" id="9800167at2"/>
<evidence type="ECO:0000259" key="7">
    <source>
        <dbReference type="Pfam" id="PF02852"/>
    </source>
</evidence>
<dbReference type="Gene3D" id="3.30.390.30">
    <property type="match status" value="1"/>
</dbReference>
<feature type="active site" description="Proton acceptor" evidence="4">
    <location>
        <position position="435"/>
    </location>
</feature>
<keyword evidence="5" id="KW-0547">Nucleotide-binding</keyword>
<keyword evidence="5" id="KW-0520">NAD</keyword>
<sequence>MKQFDSIIVGSGQAGTPLVFSMASKGQKVAFIEKEHLGGTCLNIGCTPTKTYVASARRMWDISQSESLGVDFSGSFKSNMPKIKARKDALIAKSVKGITSGVENHKNITYYKGEAHFINNTTVSINGEEITAPTIAINVGGRPFVPSEYKEIPHLTNQSILELTELPKHLVIVGGSYIGLEFGQIFKRFGSEVTIIERGDCIIKREDQEVSDSIHTFLKEEGINFVFNAKKITPSYQDDEVTLTINDTTTVKGSHLLLAIGRVPNTDTLQLENTTIQTSSRGFIEVDDYCRTNVEGVFAMGDCNGKGAFTHTAYNDFQIVEDYIFGSKSRKVSDRIMTYGLFVDPPLGRCGMTKTEAKEKGINVLEGRREMSRIARAKEKGETHGFMSILVDGDTQKIIGACVLGTGGDEIVTSVLNVMYAGKTYDLIKDSVVLHPTVSELIPTSLEKLKPVE</sequence>
<reference evidence="9 10" key="1">
    <citation type="submission" date="2017-06" db="EMBL/GenBank/DDBJ databases">
        <authorList>
            <person name="Kim H.J."/>
            <person name="Triplett B.A."/>
        </authorList>
    </citation>
    <scope>NUCLEOTIDE SEQUENCE [LARGE SCALE GENOMIC DNA]</scope>
    <source>
        <strain evidence="9 10">DSM 25597</strain>
    </source>
</reference>
<evidence type="ECO:0000256" key="6">
    <source>
        <dbReference type="PIRSR" id="PIRSR000350-4"/>
    </source>
</evidence>
<feature type="binding site" evidence="5">
    <location>
        <begin position="174"/>
        <end position="181"/>
    </location>
    <ligand>
        <name>NAD(+)</name>
        <dbReference type="ChEBI" id="CHEBI:57540"/>
    </ligand>
</feature>
<evidence type="ECO:0000313" key="9">
    <source>
        <dbReference type="EMBL" id="SNR40971.1"/>
    </source>
</evidence>
<dbReference type="EMBL" id="FZNY01000001">
    <property type="protein sequence ID" value="SNR40971.1"/>
    <property type="molecule type" value="Genomic_DNA"/>
</dbReference>
<protein>
    <submittedName>
        <fullName evidence="9">Pyruvate/2-oxoglutarate dehydrogenase complex, dihydrolipoamide dehydrogenase (E3) component</fullName>
    </submittedName>
</protein>
<dbReference type="GO" id="GO:0003955">
    <property type="term" value="F:NAD(P)H dehydrogenase (quinone) activity"/>
    <property type="evidence" value="ECO:0007669"/>
    <property type="project" value="TreeGrafter"/>
</dbReference>
<feature type="binding site" evidence="5">
    <location>
        <position position="261"/>
    </location>
    <ligand>
        <name>NAD(+)</name>
        <dbReference type="ChEBI" id="CHEBI:57540"/>
    </ligand>
</feature>
<evidence type="ECO:0000256" key="3">
    <source>
        <dbReference type="ARBA" id="ARBA00022827"/>
    </source>
</evidence>
<keyword evidence="9" id="KW-0670">Pyruvate</keyword>
<keyword evidence="3 5" id="KW-0274">FAD</keyword>
<evidence type="ECO:0000313" key="10">
    <source>
        <dbReference type="Proteomes" id="UP000198379"/>
    </source>
</evidence>
<accession>A0A238W3I4</accession>
<gene>
    <name evidence="9" type="ORF">SAMN06265376_101647</name>
</gene>